<keyword evidence="2" id="KW-0472">Membrane</keyword>
<evidence type="ECO:0000256" key="1">
    <source>
        <dbReference type="SAM" id="MobiDB-lite"/>
    </source>
</evidence>
<keyword evidence="2" id="KW-0812">Transmembrane</keyword>
<comment type="caution">
    <text evidence="3">The sequence shown here is derived from an EMBL/GenBank/DDBJ whole genome shotgun (WGS) entry which is preliminary data.</text>
</comment>
<accession>A0A5A8EA01</accession>
<dbReference type="Proteomes" id="UP000322899">
    <property type="component" value="Unassembled WGS sequence"/>
</dbReference>
<feature type="region of interest" description="Disordered" evidence="1">
    <location>
        <begin position="323"/>
        <end position="356"/>
    </location>
</feature>
<feature type="compositionally biased region" description="Gly residues" evidence="1">
    <location>
        <begin position="650"/>
        <end position="669"/>
    </location>
</feature>
<feature type="transmembrane region" description="Helical" evidence="2">
    <location>
        <begin position="971"/>
        <end position="993"/>
    </location>
</feature>
<evidence type="ECO:0000256" key="2">
    <source>
        <dbReference type="SAM" id="Phobius"/>
    </source>
</evidence>
<protein>
    <submittedName>
        <fullName evidence="3">Uncharacterized protein</fullName>
    </submittedName>
</protein>
<sequence length="1596" mass="165177">MPGCDGRPLESIASDAASRAVAETLPERLGRRHVALSLVSQEGYLVVPLPSSARTLRLLAGLAAAIVLVSTLSALLSVAVCSPISPFSFTQQQGGSLDDDFVDFDDDAAAGGQGTQHIETGLVLPLQVKWWVCAARDIRMDSYTWLPYAALDGFVVAILTLLPISIGRWLLRRSNLSAESAHHSPFAKLARLQRIGGFFFFLSYAWSSVHRAQDAVKPPTAPACCEQCGGGRGGDTVCCCCRRVGTVACLCRAVGRLLWDPQARPPTDPPARKASVTGPPDARLSRATEMVRSEGSHDGGRDAGAEGMWTAGSDLLLSDAWPAQSLNQGDGNTHAAPLLGDTTDPETRSAHRPAAAAAAAAATAAVTSSSASSSSSAAAGVPLQRDAGPRPASKWQLARLLVGRPGAGRPQPGAAELPPGRRQSQVSASGRQRRSRARKLAASASTSSGGVPLAAEEFSLSLYHALPTGSAWIDRRSLDNGDDISVTTVAGARDACFCILHITPKYVLSPNCVTELLSACERPDPSTIFALVDTSPPLDWSAVDVGGTPWESPITSPSGSSGGWGLAIDLAEALHRAGCRVVTTRAGLISELSAECLRLPHLVPNWRAEAHRNAGRGAAWSAATSAASIGGSGQAHPGQFSEASLRAASSGGGGGGGGTSGGGTGGGAGEAMSRADVAVAVASQPQGLAARPRAPSAGAGGSGLALKSSGLRGLESALVHYWRRAPEDKAPLPRGEMALFPATMQRRRMAAQVALARARPGAAFSAALVGGSAAVSALDAAPGAPRRPAPRGPAGTAGRRPQAGTQLCDTMPALLLCGPLINALTLCCGVQLWTCCLRDASGASPGRADSSSGLPGSACVVRCDDGCNPCLAMVYSPSGGSNSTGCAACGPTRRGNPCCLDWSASVHVGPATLSADTRRSTIACRASALPPVIIVASLLALGFFVISPLLPLHFEKAGMASAAQAARRMPWVVIVLTLLIVVQAARLLSQAFVNFAVGHSQSMIPLLLAAEVDPNLCLFVVRGHDPGAAYDSSSDGSQSDASSLPRAERTGPAGPGNGGPSKPPPLGREFRHFVQSEVGFRTREVTYEQAQRLWMLCIDTMTAPAFSSEQRRIAKFAALRTGGQGLSTWQSPLDLSQPLDMAAQAASRSRGLAAAASGTAAGGPPSVAAATSSAGVARAGAARVATHLDSASQGEFPRARAAAANGRRGLVASGPLSPGGTSSSEHDAAGPGLGPSLTAEGSPSTPAGPRAPPLSRAASANSSKTGAGRHRRASSHKSLRATVRAVQFLIGRTKQAARDSPTAAPAPSGRPSSGDHTELSELWMDEGDDSGEADGEADMDSATHDSILSLIAQLCGLSAADLELFEWGTRLRLVAYLRQMQPQEVEQEARDLAVELGLQPDGRAEHEEWKALLFPNCFVFCVETVPDAEAYFHHFMGMVRVCQTLLVNYQTVLAPYAPIASSLTQEQAAAAATKGGAAADSETDVDPLTALRSVLFQDMSSPSIAKDLFARLAAKIGALVHRPRLGAEGLRPWFLSPTVSPVLERVGRQVRLRASVAEQVRSWLVAPLSGVFQWHTDVDAENDPSRRWLDGGEDDL</sequence>
<feature type="transmembrane region" description="Helical" evidence="2">
    <location>
        <begin position="145"/>
        <end position="171"/>
    </location>
</feature>
<feature type="region of interest" description="Disordered" evidence="1">
    <location>
        <begin position="261"/>
        <end position="307"/>
    </location>
</feature>
<feature type="compositionally biased region" description="Low complexity" evidence="1">
    <location>
        <begin position="1253"/>
        <end position="1263"/>
    </location>
</feature>
<dbReference type="EMBL" id="VLTO01000026">
    <property type="protein sequence ID" value="KAA0174034.1"/>
    <property type="molecule type" value="Genomic_DNA"/>
</dbReference>
<feature type="compositionally biased region" description="Low complexity" evidence="1">
    <location>
        <begin position="792"/>
        <end position="803"/>
    </location>
</feature>
<feature type="transmembrane region" description="Helical" evidence="2">
    <location>
        <begin position="928"/>
        <end position="950"/>
    </location>
</feature>
<name>A0A5A8EA01_CAFRO</name>
<feature type="compositionally biased region" description="Low complexity" evidence="1">
    <location>
        <begin position="369"/>
        <end position="379"/>
    </location>
</feature>
<feature type="region of interest" description="Disordered" evidence="1">
    <location>
        <begin position="369"/>
        <end position="392"/>
    </location>
</feature>
<organism evidence="3 4">
    <name type="scientific">Cafeteria roenbergensis</name>
    <name type="common">Marine flagellate</name>
    <dbReference type="NCBI Taxonomy" id="33653"/>
    <lineage>
        <taxon>Eukaryota</taxon>
        <taxon>Sar</taxon>
        <taxon>Stramenopiles</taxon>
        <taxon>Bigyra</taxon>
        <taxon>Opalozoa</taxon>
        <taxon>Bicosoecida</taxon>
        <taxon>Cafeteriaceae</taxon>
        <taxon>Cafeteria</taxon>
    </lineage>
</organism>
<feature type="region of interest" description="Disordered" evidence="1">
    <location>
        <begin position="779"/>
        <end position="803"/>
    </location>
</feature>
<feature type="region of interest" description="Disordered" evidence="1">
    <location>
        <begin position="1292"/>
        <end position="1318"/>
    </location>
</feature>
<evidence type="ECO:0000313" key="4">
    <source>
        <dbReference type="Proteomes" id="UP000322899"/>
    </source>
</evidence>
<feature type="compositionally biased region" description="Low complexity" evidence="1">
    <location>
        <begin position="1029"/>
        <end position="1043"/>
    </location>
</feature>
<feature type="region of interest" description="Disordered" evidence="1">
    <location>
        <begin position="1188"/>
        <end position="1278"/>
    </location>
</feature>
<feature type="compositionally biased region" description="Low complexity" evidence="1">
    <location>
        <begin position="404"/>
        <end position="430"/>
    </location>
</feature>
<feature type="region of interest" description="Disordered" evidence="1">
    <location>
        <begin position="645"/>
        <end position="670"/>
    </location>
</feature>
<feature type="compositionally biased region" description="Basic and acidic residues" evidence="1">
    <location>
        <begin position="283"/>
        <end position="304"/>
    </location>
</feature>
<feature type="region of interest" description="Disordered" evidence="1">
    <location>
        <begin position="684"/>
        <end position="704"/>
    </location>
</feature>
<gene>
    <name evidence="3" type="ORF">FNF27_04420</name>
</gene>
<proteinExistence type="predicted"/>
<keyword evidence="2" id="KW-1133">Transmembrane helix</keyword>
<feature type="transmembrane region" description="Helical" evidence="2">
    <location>
        <begin position="58"/>
        <end position="80"/>
    </location>
</feature>
<reference evidence="3 4" key="1">
    <citation type="submission" date="2019-07" db="EMBL/GenBank/DDBJ databases">
        <title>Genomes of Cafeteria roenbergensis.</title>
        <authorList>
            <person name="Fischer M.G."/>
            <person name="Hackl T."/>
            <person name="Roman M."/>
        </authorList>
    </citation>
    <scope>NUCLEOTIDE SEQUENCE [LARGE SCALE GENOMIC DNA]</scope>
    <source>
        <strain evidence="3 4">E4-10P</strain>
    </source>
</reference>
<feature type="compositionally biased region" description="Basic residues" evidence="1">
    <location>
        <begin position="1267"/>
        <end position="1278"/>
    </location>
</feature>
<feature type="compositionally biased region" description="Low complexity" evidence="1">
    <location>
        <begin position="687"/>
        <end position="697"/>
    </location>
</feature>
<feature type="compositionally biased region" description="Low complexity" evidence="1">
    <location>
        <begin position="1199"/>
        <end position="1223"/>
    </location>
</feature>
<feature type="region of interest" description="Disordered" evidence="1">
    <location>
        <begin position="404"/>
        <end position="449"/>
    </location>
</feature>
<evidence type="ECO:0000313" key="3">
    <source>
        <dbReference type="EMBL" id="KAA0174034.1"/>
    </source>
</evidence>
<feature type="region of interest" description="Disordered" evidence="1">
    <location>
        <begin position="1029"/>
        <end position="1068"/>
    </location>
</feature>